<dbReference type="PANTHER" id="PTHR16266">
    <property type="entry name" value="WD REPEAT DOMAIN 9"/>
    <property type="match status" value="1"/>
</dbReference>
<organism evidence="5 6">
    <name type="scientific">Fregetta grallaria</name>
    <name type="common">White-bellied storm-petrel</name>
    <name type="synonym">Procellaria grallaria</name>
    <dbReference type="NCBI Taxonomy" id="79628"/>
    <lineage>
        <taxon>Eukaryota</taxon>
        <taxon>Metazoa</taxon>
        <taxon>Chordata</taxon>
        <taxon>Craniata</taxon>
        <taxon>Vertebrata</taxon>
        <taxon>Euteleostomi</taxon>
        <taxon>Archelosauria</taxon>
        <taxon>Archosauria</taxon>
        <taxon>Dinosauria</taxon>
        <taxon>Saurischia</taxon>
        <taxon>Theropoda</taxon>
        <taxon>Coelurosauria</taxon>
        <taxon>Aves</taxon>
        <taxon>Neognathae</taxon>
        <taxon>Neoaves</taxon>
        <taxon>Aequornithes</taxon>
        <taxon>Procellariiformes</taxon>
        <taxon>Hydrobatidae</taxon>
        <taxon>Fregetta</taxon>
    </lineage>
</organism>
<feature type="compositionally biased region" description="Polar residues" evidence="4">
    <location>
        <begin position="258"/>
        <end position="280"/>
    </location>
</feature>
<dbReference type="InterPro" id="IPR001680">
    <property type="entry name" value="WD40_rpt"/>
</dbReference>
<evidence type="ECO:0000313" key="6">
    <source>
        <dbReference type="Proteomes" id="UP000563060"/>
    </source>
</evidence>
<dbReference type="GO" id="GO:0006357">
    <property type="term" value="P:regulation of transcription by RNA polymerase II"/>
    <property type="evidence" value="ECO:0007669"/>
    <property type="project" value="TreeGrafter"/>
</dbReference>
<dbReference type="AlphaFoldDB" id="A0A7L3YJI3"/>
<keyword evidence="6" id="KW-1185">Reference proteome</keyword>
<dbReference type="InterPro" id="IPR019775">
    <property type="entry name" value="WD40_repeat_CS"/>
</dbReference>
<evidence type="ECO:0000256" key="3">
    <source>
        <dbReference type="PROSITE-ProRule" id="PRU00221"/>
    </source>
</evidence>
<dbReference type="SUPFAM" id="SSF50978">
    <property type="entry name" value="WD40 repeat-like"/>
    <property type="match status" value="1"/>
</dbReference>
<dbReference type="Gene3D" id="2.130.10.10">
    <property type="entry name" value="YVTN repeat-like/Quinoprotein amine dehydrogenase"/>
    <property type="match status" value="1"/>
</dbReference>
<proteinExistence type="predicted"/>
<evidence type="ECO:0000256" key="4">
    <source>
        <dbReference type="SAM" id="MobiDB-lite"/>
    </source>
</evidence>
<evidence type="ECO:0000313" key="5">
    <source>
        <dbReference type="EMBL" id="NXW00212.1"/>
    </source>
</evidence>
<dbReference type="PROSITE" id="PS50082">
    <property type="entry name" value="WD_REPEATS_2"/>
    <property type="match status" value="2"/>
</dbReference>
<dbReference type="SMART" id="SM00320">
    <property type="entry name" value="WD40"/>
    <property type="match status" value="2"/>
</dbReference>
<protein>
    <submittedName>
        <fullName evidence="5">BRWD1 protein</fullName>
    </submittedName>
</protein>
<dbReference type="EMBL" id="VZZT01000090">
    <property type="protein sequence ID" value="NXW00212.1"/>
    <property type="molecule type" value="Genomic_DNA"/>
</dbReference>
<dbReference type="PROSITE" id="PS00678">
    <property type="entry name" value="WD_REPEATS_1"/>
    <property type="match status" value="1"/>
</dbReference>
<feature type="repeat" description="WD" evidence="3">
    <location>
        <begin position="40"/>
        <end position="82"/>
    </location>
</feature>
<dbReference type="Proteomes" id="UP000563060">
    <property type="component" value="Unassembled WGS sequence"/>
</dbReference>
<feature type="region of interest" description="Disordered" evidence="4">
    <location>
        <begin position="117"/>
        <end position="137"/>
    </location>
</feature>
<dbReference type="GO" id="GO:0007010">
    <property type="term" value="P:cytoskeleton organization"/>
    <property type="evidence" value="ECO:0007669"/>
    <property type="project" value="TreeGrafter"/>
</dbReference>
<dbReference type="PROSITE" id="PS50294">
    <property type="entry name" value="WD_REPEATS_REGION"/>
    <property type="match status" value="1"/>
</dbReference>
<evidence type="ECO:0000256" key="2">
    <source>
        <dbReference type="ARBA" id="ARBA00022737"/>
    </source>
</evidence>
<evidence type="ECO:0000256" key="1">
    <source>
        <dbReference type="ARBA" id="ARBA00022574"/>
    </source>
</evidence>
<dbReference type="InterPro" id="IPR052060">
    <property type="entry name" value="Bromo_WD_repeat"/>
</dbReference>
<feature type="non-terminal residue" evidence="5">
    <location>
        <position position="286"/>
    </location>
</feature>
<comment type="caution">
    <text evidence="5">The sequence shown here is derived from an EMBL/GenBank/DDBJ whole genome shotgun (WGS) entry which is preliminary data.</text>
</comment>
<dbReference type="PANTHER" id="PTHR16266:SF26">
    <property type="entry name" value="BROMODOMAIN AND WD REPEAT-CONTAINING PROTEIN 1"/>
    <property type="match status" value="1"/>
</dbReference>
<feature type="region of interest" description="Disordered" evidence="4">
    <location>
        <begin position="258"/>
        <end position="286"/>
    </location>
</feature>
<name>A0A7L3YJI3_FREGA</name>
<feature type="non-terminal residue" evidence="5">
    <location>
        <position position="1"/>
    </location>
</feature>
<keyword evidence="1 3" id="KW-0853">WD repeat</keyword>
<reference evidence="5 6" key="1">
    <citation type="submission" date="2019-09" db="EMBL/GenBank/DDBJ databases">
        <title>Bird 10,000 Genomes (B10K) Project - Family phase.</title>
        <authorList>
            <person name="Zhang G."/>
        </authorList>
    </citation>
    <scope>NUCLEOTIDE SEQUENCE [LARGE SCALE GENOMIC DNA]</scope>
    <source>
        <strain evidence="5">B10K-DU-006-09</strain>
        <tissue evidence="5">Muscle</tissue>
    </source>
</reference>
<dbReference type="GO" id="GO:0005634">
    <property type="term" value="C:nucleus"/>
    <property type="evidence" value="ECO:0007669"/>
    <property type="project" value="TreeGrafter"/>
</dbReference>
<sequence length="286" mass="32420">MKPKVTMIAWNQNDNYVVTAVNNHLLKVWNSCTGQLLHDLVGHADEVFVLETHPFDSRIMLSAGHDGNVFIWDITKGTKTKHYFNMVRPFLNSIFFSTHSNVFTYWFKELSPTHRPSAPFGGRGGETKTKTKQLKPTKKTQTSKIYEFIPDQMFFHTDYRPLIRDSNNYVLDEQTQQAPHLMPPPFLVDVDGNPHPTKYQRLVPGRENCADEHLIPQLGYVATSDGEVVEQVIGQQTVDQDEQGLEPSILDGMIRQLQLQQDQRTGADQESASSGPQNGEGTPRRG</sequence>
<accession>A0A7L3YJI3</accession>
<feature type="repeat" description="WD" evidence="3">
    <location>
        <begin position="1"/>
        <end position="39"/>
    </location>
</feature>
<gene>
    <name evidence="5" type="primary">Brwd1</name>
    <name evidence="5" type="ORF">FREGRA_R11012</name>
</gene>
<dbReference type="Pfam" id="PF00400">
    <property type="entry name" value="WD40"/>
    <property type="match status" value="2"/>
</dbReference>
<dbReference type="InterPro" id="IPR036322">
    <property type="entry name" value="WD40_repeat_dom_sf"/>
</dbReference>
<dbReference type="InterPro" id="IPR015943">
    <property type="entry name" value="WD40/YVTN_repeat-like_dom_sf"/>
</dbReference>
<keyword evidence="2" id="KW-0677">Repeat</keyword>
<dbReference type="GO" id="GO:0008360">
    <property type="term" value="P:regulation of cell shape"/>
    <property type="evidence" value="ECO:0007669"/>
    <property type="project" value="TreeGrafter"/>
</dbReference>